<evidence type="ECO:0000313" key="7">
    <source>
        <dbReference type="EMBL" id="WAA11034.1"/>
    </source>
</evidence>
<sequence>MKNLLFLPFLQIPSGHHQAADAIMAEIIRFNQSFRCEKIDLFSYSYRNVERFSSRMYLKWIDTFPTTYSTLYKQLVVVSERKRDSFFYEIFFLRQMEKLIAEKKPDGIICTHALPSLLLSKLKMAGKLDIPVFNVYTDFFIHKGWGIEGIDGHFISTENMKSFLLKRGVKERNIFLTGIPTHPQIQKRPVIPENPRGRGNVCVSGGSMGAGKIIPLINQMEKDNSLHYYILCGKNSRLYRKLCAMNKSNIIPIGYIPSRKMMDLFYNQMDLLVTKPGGLTVTEALNKKIPVFIYYTLPGQEEFNLQELKSLRLVKDLSSPSNQQFLSEQLKEFLHTPTIYSEYFSVLDRYEKMKLQKSPAAIIADYMQ</sequence>
<dbReference type="Pfam" id="PF06925">
    <property type="entry name" value="MGDG_synth"/>
    <property type="match status" value="1"/>
</dbReference>
<organism evidence="7 8">
    <name type="scientific">Fervidibacillus albus</name>
    <dbReference type="NCBI Taxonomy" id="2980026"/>
    <lineage>
        <taxon>Bacteria</taxon>
        <taxon>Bacillati</taxon>
        <taxon>Bacillota</taxon>
        <taxon>Bacilli</taxon>
        <taxon>Bacillales</taxon>
        <taxon>Bacillaceae</taxon>
        <taxon>Fervidibacillus</taxon>
    </lineage>
</organism>
<keyword evidence="8" id="KW-1185">Reference proteome</keyword>
<dbReference type="InterPro" id="IPR007235">
    <property type="entry name" value="Glyco_trans_28_C"/>
</dbReference>
<keyword evidence="3" id="KW-0328">Glycosyltransferase</keyword>
<dbReference type="KEGG" id="faf:OE104_06940"/>
<evidence type="ECO:0000256" key="3">
    <source>
        <dbReference type="ARBA" id="ARBA00022676"/>
    </source>
</evidence>
<evidence type="ECO:0000313" key="8">
    <source>
        <dbReference type="Proteomes" id="UP001164718"/>
    </source>
</evidence>
<dbReference type="PANTHER" id="PTHR43025">
    <property type="entry name" value="MONOGALACTOSYLDIACYLGLYCEROL SYNTHASE"/>
    <property type="match status" value="1"/>
</dbReference>
<accession>A0A9E8LYE0</accession>
<keyword evidence="4" id="KW-0808">Transferase</keyword>
<dbReference type="PANTHER" id="PTHR43025:SF3">
    <property type="entry name" value="MONOGALACTOSYLDIACYLGLYCEROL SYNTHASE 1, CHLOROPLASTIC"/>
    <property type="match status" value="1"/>
</dbReference>
<reference evidence="7" key="1">
    <citation type="submission" date="2022-09" db="EMBL/GenBank/DDBJ databases">
        <title>Complete Genomes of Fervidibacillus albus and Fervidibacillus halotolerans isolated from tidal flat sediments.</title>
        <authorList>
            <person name="Kwon K.K."/>
            <person name="Yang S.-H."/>
            <person name="Park M.J."/>
            <person name="Oh H.-M."/>
        </authorList>
    </citation>
    <scope>NUCLEOTIDE SEQUENCE</scope>
    <source>
        <strain evidence="7">MEBiC13591</strain>
    </source>
</reference>
<dbReference type="GO" id="GO:0009247">
    <property type="term" value="P:glycolipid biosynthetic process"/>
    <property type="evidence" value="ECO:0007669"/>
    <property type="project" value="InterPro"/>
</dbReference>
<dbReference type="GO" id="GO:0016758">
    <property type="term" value="F:hexosyltransferase activity"/>
    <property type="evidence" value="ECO:0007669"/>
    <property type="project" value="InterPro"/>
</dbReference>
<evidence type="ECO:0000256" key="1">
    <source>
        <dbReference type="ARBA" id="ARBA00004370"/>
    </source>
</evidence>
<gene>
    <name evidence="7" type="ORF">OE104_06940</name>
</gene>
<dbReference type="InterPro" id="IPR009695">
    <property type="entry name" value="Diacylglyc_glucosyltr_N"/>
</dbReference>
<dbReference type="InterPro" id="IPR050519">
    <property type="entry name" value="Glycosyltransf_28_UgtP"/>
</dbReference>
<dbReference type="Pfam" id="PF04101">
    <property type="entry name" value="Glyco_tran_28_C"/>
    <property type="match status" value="1"/>
</dbReference>
<comment type="subcellular location">
    <subcellularLocation>
        <location evidence="1">Membrane</location>
    </subcellularLocation>
</comment>
<feature type="domain" description="Glycosyl transferase family 28 C-terminal" evidence="5">
    <location>
        <begin position="201"/>
        <end position="317"/>
    </location>
</feature>
<dbReference type="Proteomes" id="UP001164718">
    <property type="component" value="Chromosome"/>
</dbReference>
<dbReference type="AlphaFoldDB" id="A0A9E8LYE0"/>
<comment type="similarity">
    <text evidence="2">Belongs to the glycosyltransferase 28 family.</text>
</comment>
<evidence type="ECO:0000259" key="5">
    <source>
        <dbReference type="Pfam" id="PF04101"/>
    </source>
</evidence>
<evidence type="ECO:0000259" key="6">
    <source>
        <dbReference type="Pfam" id="PF06925"/>
    </source>
</evidence>
<dbReference type="GO" id="GO:0016020">
    <property type="term" value="C:membrane"/>
    <property type="evidence" value="ECO:0007669"/>
    <property type="project" value="UniProtKB-SubCell"/>
</dbReference>
<proteinExistence type="inferred from homology"/>
<evidence type="ECO:0000256" key="2">
    <source>
        <dbReference type="ARBA" id="ARBA00006962"/>
    </source>
</evidence>
<dbReference type="EMBL" id="CP106878">
    <property type="protein sequence ID" value="WAA11034.1"/>
    <property type="molecule type" value="Genomic_DNA"/>
</dbReference>
<dbReference type="SUPFAM" id="SSF53756">
    <property type="entry name" value="UDP-Glycosyltransferase/glycogen phosphorylase"/>
    <property type="match status" value="1"/>
</dbReference>
<dbReference type="Gene3D" id="3.40.50.2000">
    <property type="entry name" value="Glycogen Phosphorylase B"/>
    <property type="match status" value="1"/>
</dbReference>
<name>A0A9E8LYE0_9BACI</name>
<protein>
    <submittedName>
        <fullName evidence="7">UDP-glucuronosyltransferase</fullName>
    </submittedName>
</protein>
<dbReference type="RefSeq" id="WP_275418851.1">
    <property type="nucleotide sequence ID" value="NZ_CP106878.1"/>
</dbReference>
<feature type="domain" description="Diacylglycerol glucosyltransferase N-terminal" evidence="6">
    <location>
        <begin position="16"/>
        <end position="180"/>
    </location>
</feature>
<evidence type="ECO:0000256" key="4">
    <source>
        <dbReference type="ARBA" id="ARBA00022679"/>
    </source>
</evidence>